<feature type="compositionally biased region" description="Basic and acidic residues" evidence="2">
    <location>
        <begin position="140"/>
        <end position="150"/>
    </location>
</feature>
<dbReference type="AlphaFoldDB" id="A0A173YDE0"/>
<evidence type="ECO:0000313" key="12">
    <source>
        <dbReference type="Proteomes" id="UP000284163"/>
    </source>
</evidence>
<evidence type="ECO:0000256" key="1">
    <source>
        <dbReference type="SAM" id="Coils"/>
    </source>
</evidence>
<dbReference type="Pfam" id="PF04977">
    <property type="entry name" value="DivIC"/>
    <property type="match status" value="1"/>
</dbReference>
<dbReference type="GeneID" id="45599243"/>
<dbReference type="Proteomes" id="UP000331308">
    <property type="component" value="Unassembled WGS sequence"/>
</dbReference>
<keyword evidence="9" id="KW-0132">Cell division</keyword>
<dbReference type="InterPro" id="IPR007060">
    <property type="entry name" value="FtsL/DivIC"/>
</dbReference>
<feature type="region of interest" description="Disordered" evidence="2">
    <location>
        <begin position="99"/>
        <end position="121"/>
    </location>
</feature>
<evidence type="ECO:0000313" key="14">
    <source>
        <dbReference type="Proteomes" id="UP000331308"/>
    </source>
</evidence>
<dbReference type="EMBL" id="QSWD01000002">
    <property type="protein sequence ID" value="RGP03462.1"/>
    <property type="molecule type" value="Genomic_DNA"/>
</dbReference>
<dbReference type="EMBL" id="CABHOD010000003">
    <property type="protein sequence ID" value="VUX62478.1"/>
    <property type="molecule type" value="Genomic_DNA"/>
</dbReference>
<dbReference type="Proteomes" id="UP001197735">
    <property type="component" value="Unassembled WGS sequence"/>
</dbReference>
<protein>
    <submittedName>
        <fullName evidence="9">Cell division protein FtsL</fullName>
    </submittedName>
    <submittedName>
        <fullName evidence="6">Septum formation initiator family protein</fullName>
    </submittedName>
</protein>
<reference evidence="4 15" key="5">
    <citation type="submission" date="2023-01" db="EMBL/GenBank/DDBJ databases">
        <title>Human gut microbiome strain richness.</title>
        <authorList>
            <person name="Chen-Liaw A."/>
        </authorList>
    </citation>
    <scope>NUCLEOTIDE SEQUENCE [LARGE SCALE GENOMIC DNA]</scope>
    <source>
        <strain evidence="4 15">RTP21311st1_C8_RTP21311_201001</strain>
    </source>
</reference>
<evidence type="ECO:0000313" key="15">
    <source>
        <dbReference type="Proteomes" id="UP001212008"/>
    </source>
</evidence>
<dbReference type="EMBL" id="MNLB01000002">
    <property type="protein sequence ID" value="PAC73973.1"/>
    <property type="molecule type" value="Genomic_DNA"/>
</dbReference>
<evidence type="ECO:0000313" key="8">
    <source>
        <dbReference type="EMBL" id="RHL95548.1"/>
    </source>
</evidence>
<evidence type="ECO:0000313" key="5">
    <source>
        <dbReference type="EMBL" id="PAC73973.1"/>
    </source>
</evidence>
<keyword evidence="9" id="KW-0131">Cell cycle</keyword>
<dbReference type="OrthoDB" id="5187715at2"/>
<dbReference type="EMBL" id="QRPH01000004">
    <property type="protein sequence ID" value="RHL95548.1"/>
    <property type="molecule type" value="Genomic_DNA"/>
</dbReference>
<dbReference type="EMBL" id="QSDK01000001">
    <property type="protein sequence ID" value="RGY77945.1"/>
    <property type="molecule type" value="Genomic_DNA"/>
</dbReference>
<dbReference type="EMBL" id="JAQKRA010000001">
    <property type="protein sequence ID" value="MDB6490840.1"/>
    <property type="molecule type" value="Genomic_DNA"/>
</dbReference>
<feature type="compositionally biased region" description="Basic and acidic residues" evidence="2">
    <location>
        <begin position="110"/>
        <end position="119"/>
    </location>
</feature>
<dbReference type="Proteomes" id="UP001212008">
    <property type="component" value="Unassembled WGS sequence"/>
</dbReference>
<comment type="caution">
    <text evidence="6">The sequence shown here is derived from an EMBL/GenBank/DDBJ whole genome shotgun (WGS) entry which is preliminary data.</text>
</comment>
<organism evidence="6 11">
    <name type="scientific">Bifidobacterium pseudocatenulatum</name>
    <dbReference type="NCBI Taxonomy" id="28026"/>
    <lineage>
        <taxon>Bacteria</taxon>
        <taxon>Bacillati</taxon>
        <taxon>Actinomycetota</taxon>
        <taxon>Actinomycetes</taxon>
        <taxon>Bifidobacteriales</taxon>
        <taxon>Bifidobacteriaceae</taxon>
        <taxon>Bifidobacterium</taxon>
    </lineage>
</organism>
<dbReference type="EMBL" id="JAHXEI010000001">
    <property type="protein sequence ID" value="MCB4879852.1"/>
    <property type="molecule type" value="Genomic_DNA"/>
</dbReference>
<dbReference type="GO" id="GO:0051301">
    <property type="term" value="P:cell division"/>
    <property type="evidence" value="ECO:0007669"/>
    <property type="project" value="UniProtKB-KW"/>
</dbReference>
<accession>A0A173YDE0</accession>
<dbReference type="Proteomes" id="UP000284163">
    <property type="component" value="Unassembled WGS sequence"/>
</dbReference>
<evidence type="ECO:0000313" key="6">
    <source>
        <dbReference type="EMBL" id="RGP03462.1"/>
    </source>
</evidence>
<reference evidence="11 12" key="2">
    <citation type="submission" date="2018-08" db="EMBL/GenBank/DDBJ databases">
        <title>A genome reference for cultivated species of the human gut microbiota.</title>
        <authorList>
            <person name="Zou Y."/>
            <person name="Xue W."/>
            <person name="Luo G."/>
        </authorList>
    </citation>
    <scope>NUCLEOTIDE SEQUENCE [LARGE SCALE GENOMIC DNA]</scope>
    <source>
        <strain evidence="8 13">AF36-12AT</strain>
        <strain evidence="7 12">CF01-1</strain>
        <strain evidence="6 11">OF05-12</strain>
    </source>
</reference>
<feature type="region of interest" description="Disordered" evidence="2">
    <location>
        <begin position="134"/>
        <end position="187"/>
    </location>
</feature>
<dbReference type="Proteomes" id="UP000285613">
    <property type="component" value="Unassembled WGS sequence"/>
</dbReference>
<reference evidence="3" key="4">
    <citation type="submission" date="2021-07" db="EMBL/GenBank/DDBJ databases">
        <title>Xylan utilisation by Bifidobacterium pseudocatenulatum.</title>
        <authorList>
            <person name="Watanabe Y."/>
        </authorList>
    </citation>
    <scope>NUCLEOTIDE SEQUENCE</scope>
    <source>
        <strain evidence="3">YIT12824</strain>
    </source>
</reference>
<dbReference type="STRING" id="28026.GCA_000940535_00768"/>
<evidence type="ECO:0000313" key="7">
    <source>
        <dbReference type="EMBL" id="RGY77945.1"/>
    </source>
</evidence>
<evidence type="ECO:0000313" key="9">
    <source>
        <dbReference type="EMBL" id="VUX62478.1"/>
    </source>
</evidence>
<reference evidence="9 14" key="3">
    <citation type="submission" date="2019-07" db="EMBL/GenBank/DDBJ databases">
        <authorList>
            <person name="Chang H.-W."/>
            <person name="Raman A."/>
            <person name="Venkatesh S."/>
            <person name="Gehrig J."/>
        </authorList>
    </citation>
    <scope>NUCLEOTIDE SEQUENCE [LARGE SCALE GENOMIC DNA]</scope>
    <source>
        <strain evidence="9">Bifidobacterium_pseudocatenulatum_LFYP_29</strain>
    </source>
</reference>
<proteinExistence type="predicted"/>
<evidence type="ECO:0000313" key="13">
    <source>
        <dbReference type="Proteomes" id="UP000285613"/>
    </source>
</evidence>
<evidence type="ECO:0000313" key="10">
    <source>
        <dbReference type="Proteomes" id="UP000216789"/>
    </source>
</evidence>
<dbReference type="Proteomes" id="UP000216789">
    <property type="component" value="Unassembled WGS sequence"/>
</dbReference>
<name>A0A173YDE0_BIFPS</name>
<dbReference type="Proteomes" id="UP000261031">
    <property type="component" value="Unassembled WGS sequence"/>
</dbReference>
<feature type="compositionally biased region" description="Low complexity" evidence="2">
    <location>
        <begin position="151"/>
        <end position="187"/>
    </location>
</feature>
<sequence length="187" mass="20576">MSSKSRKKASRRGSAGPIAFFVAVFIVALGSIQLASTFHTYALNMAELNGLKKQEAALIAQKQELENDIARWDDKAYVTAQARDRLGFVFPGEQAIRVEHPEAVTGETTEDAKKTDESQKTVLPWYKEMAYSFKQADQSDEVKSKSRETSESTSTGESDANGTSQESGGQQQTSQDNNQQQSGDQQE</sequence>
<feature type="coiled-coil region" evidence="1">
    <location>
        <begin position="48"/>
        <end position="75"/>
    </location>
</feature>
<evidence type="ECO:0000313" key="11">
    <source>
        <dbReference type="Proteomes" id="UP000261031"/>
    </source>
</evidence>
<evidence type="ECO:0000256" key="2">
    <source>
        <dbReference type="SAM" id="MobiDB-lite"/>
    </source>
</evidence>
<evidence type="ECO:0000313" key="4">
    <source>
        <dbReference type="EMBL" id="MDB6490840.1"/>
    </source>
</evidence>
<dbReference type="RefSeq" id="WP_004221533.1">
    <property type="nucleotide sequence ID" value="NZ_AP031419.1"/>
</dbReference>
<gene>
    <name evidence="9" type="primary">ftsL</name>
    <name evidence="9" type="ORF">BPLFYP29_00473</name>
    <name evidence="5" type="ORF">BPS1E_0596</name>
    <name evidence="8" type="ORF">DWZ91_06975</name>
    <name evidence="7" type="ORF">DXA22_00760</name>
    <name evidence="6" type="ORF">DXA79_02930</name>
    <name evidence="3" type="ORF">KZP06_03770</name>
    <name evidence="4" type="ORF">PMN70_01255</name>
</gene>
<evidence type="ECO:0000313" key="3">
    <source>
        <dbReference type="EMBL" id="MCB4879852.1"/>
    </source>
</evidence>
<reference evidence="5 10" key="1">
    <citation type="journal article" date="2017" name="ISME J.">
        <title>Unveiling bifidobacterial biogeography across the mammalian branch of the tree of life.</title>
        <authorList>
            <person name="Milani C."/>
            <person name="Mangifesta M."/>
            <person name="Mancabelli L."/>
            <person name="Lugli G.A."/>
            <person name="James K."/>
            <person name="Duranti S."/>
            <person name="Turroni F."/>
            <person name="Ferrario C."/>
            <person name="Ossiprandi M.C."/>
            <person name="van Sinderen D."/>
            <person name="Ventura M."/>
        </authorList>
    </citation>
    <scope>NUCLEOTIDE SEQUENCE [LARGE SCALE GENOMIC DNA]</scope>
    <source>
        <strain evidence="5 10">1E</strain>
    </source>
</reference>
<keyword evidence="1" id="KW-0175">Coiled coil</keyword>